<organism evidence="5">
    <name type="scientific">Oryza glumipatula</name>
    <dbReference type="NCBI Taxonomy" id="40148"/>
    <lineage>
        <taxon>Eukaryota</taxon>
        <taxon>Viridiplantae</taxon>
        <taxon>Streptophyta</taxon>
        <taxon>Embryophyta</taxon>
        <taxon>Tracheophyta</taxon>
        <taxon>Spermatophyta</taxon>
        <taxon>Magnoliopsida</taxon>
        <taxon>Liliopsida</taxon>
        <taxon>Poales</taxon>
        <taxon>Poaceae</taxon>
        <taxon>BOP clade</taxon>
        <taxon>Oryzoideae</taxon>
        <taxon>Oryzeae</taxon>
        <taxon>Oryzinae</taxon>
        <taxon>Oryza</taxon>
    </lineage>
</organism>
<dbReference type="AlphaFoldDB" id="A0A0D9ZVW3"/>
<accession>A0A0D9ZVW3</accession>
<proteinExistence type="predicted"/>
<dbReference type="InterPro" id="IPR052462">
    <property type="entry name" value="SLIRP/GR-RBP-like"/>
</dbReference>
<evidence type="ECO:0000259" key="4">
    <source>
        <dbReference type="PROSITE" id="PS50102"/>
    </source>
</evidence>
<dbReference type="Gene3D" id="3.30.70.330">
    <property type="match status" value="1"/>
</dbReference>
<dbReference type="Gramene" id="OGLUM05G08090.1">
    <property type="protein sequence ID" value="OGLUM05G08090.1"/>
    <property type="gene ID" value="OGLUM05G08090"/>
</dbReference>
<keyword evidence="1 2" id="KW-0694">RNA-binding</keyword>
<dbReference type="InterPro" id="IPR035979">
    <property type="entry name" value="RBD_domain_sf"/>
</dbReference>
<dbReference type="Proteomes" id="UP000026961">
    <property type="component" value="Chromosome 5"/>
</dbReference>
<keyword evidence="6" id="KW-1185">Reference proteome</keyword>
<dbReference type="PROSITE" id="PS50102">
    <property type="entry name" value="RRM"/>
    <property type="match status" value="1"/>
</dbReference>
<evidence type="ECO:0000256" key="1">
    <source>
        <dbReference type="ARBA" id="ARBA00022884"/>
    </source>
</evidence>
<reference evidence="5" key="1">
    <citation type="submission" date="2015-04" db="UniProtKB">
        <authorList>
            <consortium name="EnsemblPlants"/>
        </authorList>
    </citation>
    <scope>IDENTIFICATION</scope>
</reference>
<dbReference type="Pfam" id="PF00076">
    <property type="entry name" value="RRM_1"/>
    <property type="match status" value="1"/>
</dbReference>
<protein>
    <recommendedName>
        <fullName evidence="4">RRM domain-containing protein</fullName>
    </recommendedName>
</protein>
<feature type="region of interest" description="Disordered" evidence="3">
    <location>
        <begin position="1"/>
        <end position="22"/>
    </location>
</feature>
<dbReference type="PANTHER" id="PTHR48027">
    <property type="entry name" value="HETEROGENEOUS NUCLEAR RIBONUCLEOPROTEIN 87F-RELATED"/>
    <property type="match status" value="1"/>
</dbReference>
<dbReference type="SUPFAM" id="SSF54928">
    <property type="entry name" value="RNA-binding domain, RBD"/>
    <property type="match status" value="1"/>
</dbReference>
<evidence type="ECO:0000256" key="3">
    <source>
        <dbReference type="SAM" id="MobiDB-lite"/>
    </source>
</evidence>
<sequence>MSAPWWDNDYNGRTGSDSKGQESRVYVGNLPYRADERSLKDSFANYGAVSSEIAVDRETGRSRGFGFGFVSFQDSKSASDAIKGMNGQDIGGRNVTVQEAQPRSRR</sequence>
<dbReference type="HOGENOM" id="CLU_012062_28_8_1"/>
<dbReference type="InterPro" id="IPR000504">
    <property type="entry name" value="RRM_dom"/>
</dbReference>
<feature type="region of interest" description="Disordered" evidence="3">
    <location>
        <begin position="80"/>
        <end position="106"/>
    </location>
</feature>
<feature type="domain" description="RRM" evidence="4">
    <location>
        <begin position="23"/>
        <end position="102"/>
    </location>
</feature>
<dbReference type="EnsemblPlants" id="OGLUM05G08090.1">
    <property type="protein sequence ID" value="OGLUM05G08090.1"/>
    <property type="gene ID" value="OGLUM05G08090"/>
</dbReference>
<dbReference type="eggNOG" id="KOG0118">
    <property type="taxonomic scope" value="Eukaryota"/>
</dbReference>
<evidence type="ECO:0000256" key="2">
    <source>
        <dbReference type="PROSITE-ProRule" id="PRU00176"/>
    </source>
</evidence>
<name>A0A0D9ZVW3_9ORYZ</name>
<dbReference type="FunFam" id="3.30.70.330:FF:000847">
    <property type="entry name" value="Os05g0223300 protein"/>
    <property type="match status" value="1"/>
</dbReference>
<feature type="compositionally biased region" description="Polar residues" evidence="3">
    <location>
        <begin position="95"/>
        <end position="106"/>
    </location>
</feature>
<dbReference type="SMART" id="SM00360">
    <property type="entry name" value="RRM"/>
    <property type="match status" value="1"/>
</dbReference>
<dbReference type="STRING" id="40148.A0A0D9ZVW3"/>
<evidence type="ECO:0000313" key="6">
    <source>
        <dbReference type="Proteomes" id="UP000026961"/>
    </source>
</evidence>
<reference evidence="5" key="2">
    <citation type="submission" date="2018-05" db="EMBL/GenBank/DDBJ databases">
        <title>OgluRS3 (Oryza glumaepatula Reference Sequence Version 3).</title>
        <authorList>
            <person name="Zhang J."/>
            <person name="Kudrna D."/>
            <person name="Lee S."/>
            <person name="Talag J."/>
            <person name="Welchert J."/>
            <person name="Wing R.A."/>
        </authorList>
    </citation>
    <scope>NUCLEOTIDE SEQUENCE [LARGE SCALE GENOMIC DNA]</scope>
</reference>
<dbReference type="InterPro" id="IPR012677">
    <property type="entry name" value="Nucleotide-bd_a/b_plait_sf"/>
</dbReference>
<dbReference type="GO" id="GO:0003723">
    <property type="term" value="F:RNA binding"/>
    <property type="evidence" value="ECO:0007669"/>
    <property type="project" value="UniProtKB-UniRule"/>
</dbReference>
<evidence type="ECO:0000313" key="5">
    <source>
        <dbReference type="EnsemblPlants" id="OGLUM05G08090.1"/>
    </source>
</evidence>